<comment type="caution">
    <text evidence="2">The sequence shown here is derived from an EMBL/GenBank/DDBJ whole genome shotgun (WGS) entry which is preliminary data.</text>
</comment>
<proteinExistence type="predicted"/>
<organism evidence="2 3">
    <name type="scientific">Rubus argutus</name>
    <name type="common">Southern blackberry</name>
    <dbReference type="NCBI Taxonomy" id="59490"/>
    <lineage>
        <taxon>Eukaryota</taxon>
        <taxon>Viridiplantae</taxon>
        <taxon>Streptophyta</taxon>
        <taxon>Embryophyta</taxon>
        <taxon>Tracheophyta</taxon>
        <taxon>Spermatophyta</taxon>
        <taxon>Magnoliopsida</taxon>
        <taxon>eudicotyledons</taxon>
        <taxon>Gunneridae</taxon>
        <taxon>Pentapetalae</taxon>
        <taxon>rosids</taxon>
        <taxon>fabids</taxon>
        <taxon>Rosales</taxon>
        <taxon>Rosaceae</taxon>
        <taxon>Rosoideae</taxon>
        <taxon>Rosoideae incertae sedis</taxon>
        <taxon>Rubus</taxon>
    </lineage>
</organism>
<evidence type="ECO:0000256" key="1">
    <source>
        <dbReference type="SAM" id="MobiDB-lite"/>
    </source>
</evidence>
<dbReference type="AlphaFoldDB" id="A0AAW1Y4E9"/>
<keyword evidence="3" id="KW-1185">Reference proteome</keyword>
<dbReference type="Proteomes" id="UP001457282">
    <property type="component" value="Unassembled WGS sequence"/>
</dbReference>
<protein>
    <submittedName>
        <fullName evidence="2">Uncharacterized protein</fullName>
    </submittedName>
</protein>
<evidence type="ECO:0000313" key="2">
    <source>
        <dbReference type="EMBL" id="KAK9944116.1"/>
    </source>
</evidence>
<feature type="compositionally biased region" description="Polar residues" evidence="1">
    <location>
        <begin position="1"/>
        <end position="22"/>
    </location>
</feature>
<name>A0AAW1Y4E9_RUBAR</name>
<gene>
    <name evidence="2" type="ORF">M0R45_009698</name>
</gene>
<feature type="region of interest" description="Disordered" evidence="1">
    <location>
        <begin position="1"/>
        <end position="28"/>
    </location>
</feature>
<evidence type="ECO:0000313" key="3">
    <source>
        <dbReference type="Proteomes" id="UP001457282"/>
    </source>
</evidence>
<accession>A0AAW1Y4E9</accession>
<sequence>MENQQQQSSPGSAKLNRTTSMESEPKTLTKEQYDLAIRAAAAMQAFEQRNNETTVTSNGCGRKLPA</sequence>
<reference evidence="2 3" key="1">
    <citation type="journal article" date="2023" name="G3 (Bethesda)">
        <title>A chromosome-length genome assembly and annotation of blackberry (Rubus argutus, cv. 'Hillquist').</title>
        <authorList>
            <person name="Bruna T."/>
            <person name="Aryal R."/>
            <person name="Dudchenko O."/>
            <person name="Sargent D.J."/>
            <person name="Mead D."/>
            <person name="Buti M."/>
            <person name="Cavallini A."/>
            <person name="Hytonen T."/>
            <person name="Andres J."/>
            <person name="Pham M."/>
            <person name="Weisz D."/>
            <person name="Mascagni F."/>
            <person name="Usai G."/>
            <person name="Natali L."/>
            <person name="Bassil N."/>
            <person name="Fernandez G.E."/>
            <person name="Lomsadze A."/>
            <person name="Armour M."/>
            <person name="Olukolu B."/>
            <person name="Poorten T."/>
            <person name="Britton C."/>
            <person name="Davik J."/>
            <person name="Ashrafi H."/>
            <person name="Aiden E.L."/>
            <person name="Borodovsky M."/>
            <person name="Worthington M."/>
        </authorList>
    </citation>
    <scope>NUCLEOTIDE SEQUENCE [LARGE SCALE GENOMIC DNA]</scope>
    <source>
        <strain evidence="2">PI 553951</strain>
    </source>
</reference>
<dbReference type="EMBL" id="JBEDUW010000002">
    <property type="protein sequence ID" value="KAK9944116.1"/>
    <property type="molecule type" value="Genomic_DNA"/>
</dbReference>